<keyword evidence="5" id="KW-0547">Nucleotide-binding</keyword>
<evidence type="ECO:0000256" key="7">
    <source>
        <dbReference type="ARBA" id="ARBA00022840"/>
    </source>
</evidence>
<dbReference type="Gene3D" id="3.40.50.10330">
    <property type="entry name" value="Probable inorganic polyphosphate/atp-NAD kinase, domain 1"/>
    <property type="match status" value="1"/>
</dbReference>
<gene>
    <name evidence="13" type="ORF">KL86DYS1_31010</name>
</gene>
<keyword evidence="2" id="KW-0444">Lipid biosynthesis</keyword>
<keyword evidence="11" id="KW-1208">Phospholipid metabolism</keyword>
<dbReference type="EMBL" id="FLUM01000003">
    <property type="protein sequence ID" value="SBW05071.1"/>
    <property type="molecule type" value="Genomic_DNA"/>
</dbReference>
<accession>A0A212K032</accession>
<evidence type="ECO:0000256" key="1">
    <source>
        <dbReference type="ARBA" id="ARBA00001946"/>
    </source>
</evidence>
<dbReference type="AlphaFoldDB" id="A0A212K032"/>
<organism evidence="13">
    <name type="scientific">uncultured Dysgonomonas sp</name>
    <dbReference type="NCBI Taxonomy" id="206096"/>
    <lineage>
        <taxon>Bacteria</taxon>
        <taxon>Pseudomonadati</taxon>
        <taxon>Bacteroidota</taxon>
        <taxon>Bacteroidia</taxon>
        <taxon>Bacteroidales</taxon>
        <taxon>Dysgonomonadaceae</taxon>
        <taxon>Dysgonomonas</taxon>
        <taxon>environmental samples</taxon>
    </lineage>
</organism>
<evidence type="ECO:0000256" key="2">
    <source>
        <dbReference type="ARBA" id="ARBA00022516"/>
    </source>
</evidence>
<evidence type="ECO:0000256" key="10">
    <source>
        <dbReference type="ARBA" id="ARBA00023209"/>
    </source>
</evidence>
<dbReference type="SMART" id="SM00046">
    <property type="entry name" value="DAGKc"/>
    <property type="match status" value="1"/>
</dbReference>
<dbReference type="InterPro" id="IPR017438">
    <property type="entry name" value="ATP-NAD_kinase_N"/>
</dbReference>
<reference evidence="13" key="1">
    <citation type="submission" date="2016-04" db="EMBL/GenBank/DDBJ databases">
        <authorList>
            <person name="Evans L.H."/>
            <person name="Alamgir A."/>
            <person name="Owens N."/>
            <person name="Weber N.D."/>
            <person name="Virtaneva K."/>
            <person name="Barbian K."/>
            <person name="Babar A."/>
            <person name="Rosenke K."/>
        </authorList>
    </citation>
    <scope>NUCLEOTIDE SEQUENCE</scope>
    <source>
        <strain evidence="13">86-1</strain>
    </source>
</reference>
<evidence type="ECO:0000256" key="8">
    <source>
        <dbReference type="ARBA" id="ARBA00022842"/>
    </source>
</evidence>
<dbReference type="Pfam" id="PF19279">
    <property type="entry name" value="YegS_C"/>
    <property type="match status" value="1"/>
</dbReference>
<dbReference type="GO" id="GO:0005524">
    <property type="term" value="F:ATP binding"/>
    <property type="evidence" value="ECO:0007669"/>
    <property type="project" value="UniProtKB-KW"/>
</dbReference>
<dbReference type="RefSeq" id="WP_296943243.1">
    <property type="nucleotide sequence ID" value="NZ_LT599032.1"/>
</dbReference>
<dbReference type="PROSITE" id="PS50146">
    <property type="entry name" value="DAGK"/>
    <property type="match status" value="1"/>
</dbReference>
<evidence type="ECO:0000256" key="6">
    <source>
        <dbReference type="ARBA" id="ARBA00022777"/>
    </source>
</evidence>
<keyword evidence="6" id="KW-0418">Kinase</keyword>
<evidence type="ECO:0000256" key="9">
    <source>
        <dbReference type="ARBA" id="ARBA00023098"/>
    </source>
</evidence>
<dbReference type="GO" id="GO:0008654">
    <property type="term" value="P:phospholipid biosynthetic process"/>
    <property type="evidence" value="ECO:0007669"/>
    <property type="project" value="UniProtKB-KW"/>
</dbReference>
<evidence type="ECO:0000256" key="11">
    <source>
        <dbReference type="ARBA" id="ARBA00023264"/>
    </source>
</evidence>
<sequence length="316" mass="34695">MSAKKKIYAIINPKSGTSSKQNLPHKIAETFDAHRFDVHIFITGYAGHGSEIAKQAIKDKVDYVIAVGGDGTVNEVARTLVNSQTALGIIPLGSGNGLARDLNISTDAKKAMGVILDENIISIDYGMVNDRIFFCTCGVGFDAEVAAMSSGKKSRGSFMYIKNMLETFIKQKPETYEIICPEGTIKDKAFVVTCANASQYGYNAHIAPHADIQDGMMNIAILKPLSILDVPQTSLQLFTKKIDENNKMIELITNEVTIKREQEGMMHIDGDPVEMGKEIHVKIIPQGLKVLVPANPQKKHPLDPQEVLMRIADTFF</sequence>
<dbReference type="InterPro" id="IPR001206">
    <property type="entry name" value="Diacylglycerol_kinase_cat_dom"/>
</dbReference>
<dbReference type="PANTHER" id="PTHR12358">
    <property type="entry name" value="SPHINGOSINE KINASE"/>
    <property type="match status" value="1"/>
</dbReference>
<evidence type="ECO:0000256" key="5">
    <source>
        <dbReference type="ARBA" id="ARBA00022741"/>
    </source>
</evidence>
<dbReference type="Pfam" id="PF00781">
    <property type="entry name" value="DAGK_cat"/>
    <property type="match status" value="1"/>
</dbReference>
<keyword evidence="10" id="KW-0594">Phospholipid biosynthesis</keyword>
<feature type="domain" description="DAGKc" evidence="12">
    <location>
        <begin position="2"/>
        <end position="132"/>
    </location>
</feature>
<keyword evidence="9" id="KW-0443">Lipid metabolism</keyword>
<dbReference type="GO" id="GO:0005886">
    <property type="term" value="C:plasma membrane"/>
    <property type="evidence" value="ECO:0007669"/>
    <property type="project" value="TreeGrafter"/>
</dbReference>
<comment type="cofactor">
    <cofactor evidence="1">
        <name>Mg(2+)</name>
        <dbReference type="ChEBI" id="CHEBI:18420"/>
    </cofactor>
</comment>
<keyword evidence="7" id="KW-0067">ATP-binding</keyword>
<dbReference type="InterPro" id="IPR016064">
    <property type="entry name" value="NAD/diacylglycerol_kinase_sf"/>
</dbReference>
<evidence type="ECO:0000259" key="12">
    <source>
        <dbReference type="PROSITE" id="PS50146"/>
    </source>
</evidence>
<dbReference type="GO" id="GO:0046872">
    <property type="term" value="F:metal ion binding"/>
    <property type="evidence" value="ECO:0007669"/>
    <property type="project" value="UniProtKB-KW"/>
</dbReference>
<dbReference type="GO" id="GO:0016301">
    <property type="term" value="F:kinase activity"/>
    <property type="evidence" value="ECO:0007669"/>
    <property type="project" value="UniProtKB-KW"/>
</dbReference>
<keyword evidence="3" id="KW-0808">Transferase</keyword>
<dbReference type="InterPro" id="IPR045540">
    <property type="entry name" value="YegS/DAGK_C"/>
</dbReference>
<protein>
    <recommendedName>
        <fullName evidence="12">DAGKc domain-containing protein</fullName>
    </recommendedName>
</protein>
<dbReference type="Gene3D" id="2.60.200.40">
    <property type="match status" value="1"/>
</dbReference>
<evidence type="ECO:0000256" key="3">
    <source>
        <dbReference type="ARBA" id="ARBA00022679"/>
    </source>
</evidence>
<name>A0A212K032_9BACT</name>
<dbReference type="PANTHER" id="PTHR12358:SF106">
    <property type="entry name" value="LIPID KINASE YEGS"/>
    <property type="match status" value="1"/>
</dbReference>
<evidence type="ECO:0000313" key="13">
    <source>
        <dbReference type="EMBL" id="SBW05071.1"/>
    </source>
</evidence>
<evidence type="ECO:0000256" key="4">
    <source>
        <dbReference type="ARBA" id="ARBA00022723"/>
    </source>
</evidence>
<dbReference type="InterPro" id="IPR005218">
    <property type="entry name" value="Diacylglycerol/lipid_kinase"/>
</dbReference>
<proteinExistence type="predicted"/>
<keyword evidence="4" id="KW-0479">Metal-binding</keyword>
<dbReference type="InterPro" id="IPR050187">
    <property type="entry name" value="Lipid_Phosphate_FormReg"/>
</dbReference>
<dbReference type="NCBIfam" id="TIGR00147">
    <property type="entry name" value="YegS/Rv2252/BmrU family lipid kinase"/>
    <property type="match status" value="1"/>
</dbReference>
<dbReference type="SUPFAM" id="SSF111331">
    <property type="entry name" value="NAD kinase/diacylglycerol kinase-like"/>
    <property type="match status" value="1"/>
</dbReference>
<keyword evidence="8" id="KW-0460">Magnesium</keyword>